<name>A0A1F2UIG2_9ACTN</name>
<evidence type="ECO:0000313" key="2">
    <source>
        <dbReference type="Proteomes" id="UP000178086"/>
    </source>
</evidence>
<accession>A0A1F2UIG2</accession>
<comment type="caution">
    <text evidence="1">The sequence shown here is derived from an EMBL/GenBank/DDBJ whole genome shotgun (WGS) entry which is preliminary data.</text>
</comment>
<organism evidence="1 2">
    <name type="scientific">Candidatus Aquicultor primus</name>
    <dbReference type="NCBI Taxonomy" id="1797195"/>
    <lineage>
        <taxon>Bacteria</taxon>
        <taxon>Bacillati</taxon>
        <taxon>Actinomycetota</taxon>
        <taxon>Candidatus Aquicultoria</taxon>
        <taxon>Candidatus Aquicultorales</taxon>
        <taxon>Candidatus Aquicultoraceae</taxon>
        <taxon>Candidatus Aquicultor</taxon>
    </lineage>
</organism>
<dbReference type="EMBL" id="MELI01000084">
    <property type="protein sequence ID" value="OFW32817.1"/>
    <property type="molecule type" value="Genomic_DNA"/>
</dbReference>
<proteinExistence type="predicted"/>
<reference evidence="1 2" key="1">
    <citation type="journal article" date="2016" name="Nat. Commun.">
        <title>Thousands of microbial genomes shed light on interconnected biogeochemical processes in an aquifer system.</title>
        <authorList>
            <person name="Anantharaman K."/>
            <person name="Brown C.T."/>
            <person name="Hug L.A."/>
            <person name="Sharon I."/>
            <person name="Castelle C.J."/>
            <person name="Probst A.J."/>
            <person name="Thomas B.C."/>
            <person name="Singh A."/>
            <person name="Wilkins M.J."/>
            <person name="Karaoz U."/>
            <person name="Brodie E.L."/>
            <person name="Williams K.H."/>
            <person name="Hubbard S.S."/>
            <person name="Banfield J.F."/>
        </authorList>
    </citation>
    <scope>NUCLEOTIDE SEQUENCE [LARGE SCALE GENOMIC DNA]</scope>
</reference>
<gene>
    <name evidence="1" type="ORF">A2074_05335</name>
</gene>
<sequence length="119" mass="14264">MKKSIKNNALEWWAEKIKSGDHVASFSEIPGQRQREILVREKFLYPIIKGIWILKRPEDDIEDIFPLLYWHLIKKILSRYSHWSLRGRSALLVLDGDLSMQKHLLVRINTKTTRKYRCF</sequence>
<dbReference type="Proteomes" id="UP000178086">
    <property type="component" value="Unassembled WGS sequence"/>
</dbReference>
<evidence type="ECO:0000313" key="1">
    <source>
        <dbReference type="EMBL" id="OFW32817.1"/>
    </source>
</evidence>
<dbReference type="AlphaFoldDB" id="A0A1F2UIG2"/>
<protein>
    <submittedName>
        <fullName evidence="1">Uncharacterized protein</fullName>
    </submittedName>
</protein>